<dbReference type="EMBL" id="BMES01000003">
    <property type="protein sequence ID" value="GGH32364.1"/>
    <property type="molecule type" value="Genomic_DNA"/>
</dbReference>
<feature type="domain" description="EAL" evidence="1">
    <location>
        <begin position="326"/>
        <end position="575"/>
    </location>
</feature>
<gene>
    <name evidence="3" type="ORF">GCM10007036_44180</name>
</gene>
<dbReference type="SMART" id="SM00267">
    <property type="entry name" value="GGDEF"/>
    <property type="match status" value="1"/>
</dbReference>
<dbReference type="InterPro" id="IPR029787">
    <property type="entry name" value="Nucleotide_cyclase"/>
</dbReference>
<dbReference type="Pfam" id="PF00990">
    <property type="entry name" value="GGDEF"/>
    <property type="match status" value="1"/>
</dbReference>
<name>A0A917IAH0_9HYPH</name>
<dbReference type="Gene3D" id="3.30.450.20">
    <property type="entry name" value="PAS domain"/>
    <property type="match status" value="1"/>
</dbReference>
<dbReference type="InterPro" id="IPR035965">
    <property type="entry name" value="PAS-like_dom_sf"/>
</dbReference>
<comment type="caution">
    <text evidence="3">The sequence shown here is derived from an EMBL/GenBank/DDBJ whole genome shotgun (WGS) entry which is preliminary data.</text>
</comment>
<dbReference type="NCBIfam" id="TIGR00254">
    <property type="entry name" value="GGDEF"/>
    <property type="match status" value="1"/>
</dbReference>
<reference evidence="3" key="1">
    <citation type="journal article" date="2014" name="Int. J. Syst. Evol. Microbiol.">
        <title>Complete genome sequence of Corynebacterium casei LMG S-19264T (=DSM 44701T), isolated from a smear-ripened cheese.</title>
        <authorList>
            <consortium name="US DOE Joint Genome Institute (JGI-PGF)"/>
            <person name="Walter F."/>
            <person name="Albersmeier A."/>
            <person name="Kalinowski J."/>
            <person name="Ruckert C."/>
        </authorList>
    </citation>
    <scope>NUCLEOTIDE SEQUENCE</scope>
    <source>
        <strain evidence="3">CGMCC 1.12214</strain>
    </source>
</reference>
<dbReference type="InterPro" id="IPR000160">
    <property type="entry name" value="GGDEF_dom"/>
</dbReference>
<evidence type="ECO:0000259" key="2">
    <source>
        <dbReference type="PROSITE" id="PS50887"/>
    </source>
</evidence>
<dbReference type="Proteomes" id="UP000603912">
    <property type="component" value="Unassembled WGS sequence"/>
</dbReference>
<organism evidence="3 4">
    <name type="scientific">Alsobacter metallidurans</name>
    <dbReference type="NCBI Taxonomy" id="340221"/>
    <lineage>
        <taxon>Bacteria</taxon>
        <taxon>Pseudomonadati</taxon>
        <taxon>Pseudomonadota</taxon>
        <taxon>Alphaproteobacteria</taxon>
        <taxon>Hyphomicrobiales</taxon>
        <taxon>Alsobacteraceae</taxon>
        <taxon>Alsobacter</taxon>
    </lineage>
</organism>
<protein>
    <submittedName>
        <fullName evidence="3">GGDEF-domain containing protein</fullName>
    </submittedName>
</protein>
<proteinExistence type="predicted"/>
<dbReference type="InterPro" id="IPR043128">
    <property type="entry name" value="Rev_trsase/Diguanyl_cyclase"/>
</dbReference>
<keyword evidence="4" id="KW-1185">Reference proteome</keyword>
<dbReference type="Gene3D" id="3.30.70.270">
    <property type="match status" value="1"/>
</dbReference>
<dbReference type="GO" id="GO:0071111">
    <property type="term" value="F:cyclic-guanylate-specific phosphodiesterase activity"/>
    <property type="evidence" value="ECO:0007669"/>
    <property type="project" value="InterPro"/>
</dbReference>
<dbReference type="Pfam" id="PF00563">
    <property type="entry name" value="EAL"/>
    <property type="match status" value="1"/>
</dbReference>
<dbReference type="AlphaFoldDB" id="A0A917IAH0"/>
<evidence type="ECO:0000313" key="3">
    <source>
        <dbReference type="EMBL" id="GGH32364.1"/>
    </source>
</evidence>
<accession>A0A917IAH0</accession>
<dbReference type="SUPFAM" id="SSF55073">
    <property type="entry name" value="Nucleotide cyclase"/>
    <property type="match status" value="1"/>
</dbReference>
<dbReference type="SUPFAM" id="SSF55785">
    <property type="entry name" value="PYP-like sensor domain (PAS domain)"/>
    <property type="match status" value="1"/>
</dbReference>
<sequence length="589" mass="63763">MDDRPSESPDTRVEDLVASTIADLRAVLNSIGETLYTWNMQTDELTWGANAASVLRVDDPVALACGRGFARLVTPDSGQTRFEAVTRSGQRDDGHGAPFQTLYAIEQRDGAPLWLQDTGRWFAGADGKPVRVHGVVRVVPQPVREAAGLATAPADGLTGALTRTQLADLLNDEISQARRGQRAFAVALIGIEGLAQVNEAYGLDAADEIIAGVVKRLRSVMRRGDSLARYTGNKLAIVLMGCAEEQLPIAGRRFIDAVRAEPIPTAAGPLAATVRIGGVMLPRFGQTAAQAMQHAEEALADAKQSPTRAFVTFAPDRRRDQRRQSNRRFTDEIVAALNDRRVTMALQPIVQAGSRHIAYHEALIRIVGRDGMLLSAAEVVPAAEKLGLIQLIDHRMLEMSLVTLAADPEAQLSINVSSATLREPEWVEALSGALSSAPDVARRLIVELTETFAIDDLAATSRALEAMRALGVRVAIDDFGSGHTSFRHLRDLQVDLIKLDGAFVQNLKRSTDDRFFVQTLVDLARHLHVPTVAEWVQDEETARILEGWGVDYLQGELFGPTELARVPGEPCFVLGAGGIGLRDAASRLA</sequence>
<evidence type="ECO:0000259" key="1">
    <source>
        <dbReference type="PROSITE" id="PS50883"/>
    </source>
</evidence>
<dbReference type="PROSITE" id="PS50887">
    <property type="entry name" value="GGDEF"/>
    <property type="match status" value="1"/>
</dbReference>
<feature type="domain" description="GGDEF" evidence="2">
    <location>
        <begin position="182"/>
        <end position="315"/>
    </location>
</feature>
<dbReference type="RefSeq" id="WP_188519975.1">
    <property type="nucleotide sequence ID" value="NZ_BMES01000003.1"/>
</dbReference>
<dbReference type="InterPro" id="IPR050706">
    <property type="entry name" value="Cyclic-di-GMP_PDE-like"/>
</dbReference>
<dbReference type="SUPFAM" id="SSF141868">
    <property type="entry name" value="EAL domain-like"/>
    <property type="match status" value="1"/>
</dbReference>
<evidence type="ECO:0000313" key="4">
    <source>
        <dbReference type="Proteomes" id="UP000603912"/>
    </source>
</evidence>
<dbReference type="InterPro" id="IPR035919">
    <property type="entry name" value="EAL_sf"/>
</dbReference>
<dbReference type="SMART" id="SM00052">
    <property type="entry name" value="EAL"/>
    <property type="match status" value="1"/>
</dbReference>
<dbReference type="InterPro" id="IPR001633">
    <property type="entry name" value="EAL_dom"/>
</dbReference>
<dbReference type="CDD" id="cd01949">
    <property type="entry name" value="GGDEF"/>
    <property type="match status" value="1"/>
</dbReference>
<dbReference type="CDD" id="cd01948">
    <property type="entry name" value="EAL"/>
    <property type="match status" value="1"/>
</dbReference>
<dbReference type="Gene3D" id="3.20.20.450">
    <property type="entry name" value="EAL domain"/>
    <property type="match status" value="1"/>
</dbReference>
<dbReference type="PROSITE" id="PS50883">
    <property type="entry name" value="EAL"/>
    <property type="match status" value="1"/>
</dbReference>
<dbReference type="PANTHER" id="PTHR33121">
    <property type="entry name" value="CYCLIC DI-GMP PHOSPHODIESTERASE PDEF"/>
    <property type="match status" value="1"/>
</dbReference>
<dbReference type="PANTHER" id="PTHR33121:SF79">
    <property type="entry name" value="CYCLIC DI-GMP PHOSPHODIESTERASE PDED-RELATED"/>
    <property type="match status" value="1"/>
</dbReference>
<reference evidence="3" key="2">
    <citation type="submission" date="2020-09" db="EMBL/GenBank/DDBJ databases">
        <authorList>
            <person name="Sun Q."/>
            <person name="Zhou Y."/>
        </authorList>
    </citation>
    <scope>NUCLEOTIDE SEQUENCE</scope>
    <source>
        <strain evidence="3">CGMCC 1.12214</strain>
    </source>
</reference>